<gene>
    <name evidence="2" type="ORF">IC235_06270</name>
</gene>
<evidence type="ECO:0000313" key="3">
    <source>
        <dbReference type="Proteomes" id="UP000612233"/>
    </source>
</evidence>
<reference evidence="2" key="1">
    <citation type="submission" date="2020-09" db="EMBL/GenBank/DDBJ databases">
        <authorList>
            <person name="Kim M.K."/>
        </authorList>
    </citation>
    <scope>NUCLEOTIDE SEQUENCE</scope>
    <source>
        <strain evidence="2">BT664</strain>
    </source>
</reference>
<proteinExistence type="predicted"/>
<protein>
    <submittedName>
        <fullName evidence="2">T9SS type A sorting domain-containing protein</fullName>
    </submittedName>
</protein>
<evidence type="ECO:0000256" key="1">
    <source>
        <dbReference type="SAM" id="SignalP"/>
    </source>
</evidence>
<name>A0A927BB46_9BACT</name>
<dbReference type="RefSeq" id="WP_191004312.1">
    <property type="nucleotide sequence ID" value="NZ_JACXAD010000005.1"/>
</dbReference>
<feature type="signal peptide" evidence="1">
    <location>
        <begin position="1"/>
        <end position="35"/>
    </location>
</feature>
<sequence>MKVYPLSSALLSRWRVWPVTALTLALLSWAARATAAVPVYSTSGRVATPNPYRTTVVPILGTTLESGIQYPERAADADLTNYALLNTLIGVGAKTSLRLGLSGAGGTTGQRAGIVVGNVSTTNNLVNVNALGDITLRTYNSSDQLQEARVVSAEVARSLLLEGDRPTQLEFIAKLPFTQLELEVSGLATASYKLKVYYAYAVPTLGQPQARGMLSRFTGAGSALTPYYEAGTSNTGVVSVCAGAGVINPERAVDADLTNYAQFKSLATVTCPPALAVDLEGTQPAPAGYYAGFVVGNGGLLDASILSGLRVTTYLNGVATGESATGAGVLELRALPDGTYQVSFPTTKAFDQVKIERIGTVTALDDLRLYYGFGVEPRAFQGTTQVLSDFPVGQTAGTYEVRSNSVLCVTNCGVTNPQGAADNDPSTVAMLTVPTAVGTNVELKLNLNAAPTGGSAGLAGYRAGVVVGNGSGLLDASLLDRITLTTYDAAGHLLESASGKSLLALNLLPDGRQELSFLTTQNFAAVQFSVAGGVSGLVNIPINYAFADNRAGGLPSAIVPLPVELTTFSGRWANGAAELSWSTASEKNSRHFIVERSTGNDAVFRAVGQVAAAGSSSSPLSYRLRDAEAGAQGVAMLYYRLRQVDTDDAQAFSRVVSVAVGKQLVAVPQLEVYPNPAPEAAAVLVRCPNLPAGGGTVQTYSSQGQLLSEVLVREVATSLSLPALAPGLYHVVLRDTTGQVLVTRRLVIGNR</sequence>
<keyword evidence="1" id="KW-0732">Signal</keyword>
<keyword evidence="3" id="KW-1185">Reference proteome</keyword>
<organism evidence="2 3">
    <name type="scientific">Hymenobacter montanus</name>
    <dbReference type="NCBI Taxonomy" id="2771359"/>
    <lineage>
        <taxon>Bacteria</taxon>
        <taxon>Pseudomonadati</taxon>
        <taxon>Bacteroidota</taxon>
        <taxon>Cytophagia</taxon>
        <taxon>Cytophagales</taxon>
        <taxon>Hymenobacteraceae</taxon>
        <taxon>Hymenobacter</taxon>
    </lineage>
</organism>
<dbReference type="EMBL" id="JACXAD010000005">
    <property type="protein sequence ID" value="MBD2767495.1"/>
    <property type="molecule type" value="Genomic_DNA"/>
</dbReference>
<dbReference type="AlphaFoldDB" id="A0A927BB46"/>
<dbReference type="Proteomes" id="UP000612233">
    <property type="component" value="Unassembled WGS sequence"/>
</dbReference>
<comment type="caution">
    <text evidence="2">The sequence shown here is derived from an EMBL/GenBank/DDBJ whole genome shotgun (WGS) entry which is preliminary data.</text>
</comment>
<feature type="chain" id="PRO_5036836590" evidence="1">
    <location>
        <begin position="36"/>
        <end position="751"/>
    </location>
</feature>
<evidence type="ECO:0000313" key="2">
    <source>
        <dbReference type="EMBL" id="MBD2767495.1"/>
    </source>
</evidence>
<accession>A0A927BB46</accession>